<keyword evidence="1" id="KW-0812">Transmembrane</keyword>
<dbReference type="Gene3D" id="2.170.120.30">
    <property type="match status" value="2"/>
</dbReference>
<dbReference type="Pfam" id="PF07949">
    <property type="entry name" value="YbbR"/>
    <property type="match status" value="4"/>
</dbReference>
<name>A0A4S2DIQ5_9CLOT</name>
<organism evidence="2 3">
    <name type="scientific">Clostridium sartagoforme</name>
    <dbReference type="NCBI Taxonomy" id="84031"/>
    <lineage>
        <taxon>Bacteria</taxon>
        <taxon>Bacillati</taxon>
        <taxon>Bacillota</taxon>
        <taxon>Clostridia</taxon>
        <taxon>Eubacteriales</taxon>
        <taxon>Clostridiaceae</taxon>
        <taxon>Clostridium</taxon>
    </lineage>
</organism>
<keyword evidence="1" id="KW-1133">Transmembrane helix</keyword>
<keyword evidence="3" id="KW-1185">Reference proteome</keyword>
<gene>
    <name evidence="2" type="ORF">E5347_09940</name>
</gene>
<keyword evidence="1" id="KW-0472">Membrane</keyword>
<feature type="transmembrane region" description="Helical" evidence="1">
    <location>
        <begin position="9"/>
        <end position="26"/>
    </location>
</feature>
<reference evidence="2 3" key="1">
    <citation type="submission" date="2019-04" db="EMBL/GenBank/DDBJ databases">
        <title>Microbes associate with the intestines of laboratory mice.</title>
        <authorList>
            <person name="Navarre W."/>
            <person name="Wong E."/>
            <person name="Huang K."/>
            <person name="Tropini C."/>
            <person name="Ng K."/>
            <person name="Yu B."/>
        </authorList>
    </citation>
    <scope>NUCLEOTIDE SEQUENCE [LARGE SCALE GENOMIC DNA]</scope>
    <source>
        <strain evidence="2 3">NM50_B9-20</strain>
    </source>
</reference>
<proteinExistence type="predicted"/>
<evidence type="ECO:0000256" key="1">
    <source>
        <dbReference type="SAM" id="Phobius"/>
    </source>
</evidence>
<dbReference type="PANTHER" id="PTHR37804:SF1">
    <property type="entry name" value="CDAA REGULATORY PROTEIN CDAR"/>
    <property type="match status" value="1"/>
</dbReference>
<dbReference type="Gene3D" id="2.170.120.40">
    <property type="entry name" value="YbbR-like domain"/>
    <property type="match status" value="2"/>
</dbReference>
<dbReference type="InterPro" id="IPR053154">
    <property type="entry name" value="c-di-AMP_regulator"/>
</dbReference>
<evidence type="ECO:0000313" key="2">
    <source>
        <dbReference type="EMBL" id="TGY42048.1"/>
    </source>
</evidence>
<sequence>MDNKEKNKLIVPIICVLLSIGLWIYVTNVENKIRTTEISKIPVELVNLDALTSSKLALSPDQELYATLKVEGNNNDINKIKKSDFKLQVDLSEYAWKKGVNKVPVTIVDSPISVSIRNTNTLTIQLNIEDMVEKTLPVISNIKVTTKQGYFASEPIISPEEVKVSGAESSINKVSKLVVVDNKEGASEDIVGDYEIKPVDDSGEKVLGVTLSQETAKVEVRISKGKSVKVSVETTGTLPTGVKLRSLESSRNTVEILGPKEILDTIGEVKTTPIDLSSITSSQEVNLKIILPEGVMVAQGDDMLSVKVNLAGMITKDFSIKYSLSGANKGLKITPSKDLIKVTIKGYEDEISSVVADNLKASIDLSSYKEEGTFEVTPKVTFSGVNGDYTVSYVEPISITVTKEVEQGSNDNNNNTEQ</sequence>
<evidence type="ECO:0000313" key="3">
    <source>
        <dbReference type="Proteomes" id="UP000306888"/>
    </source>
</evidence>
<dbReference type="RefSeq" id="WP_136006940.1">
    <property type="nucleotide sequence ID" value="NZ_SRYR01000004.1"/>
</dbReference>
<evidence type="ECO:0008006" key="4">
    <source>
        <dbReference type="Google" id="ProtNLM"/>
    </source>
</evidence>
<dbReference type="Proteomes" id="UP000306888">
    <property type="component" value="Unassembled WGS sequence"/>
</dbReference>
<dbReference type="AlphaFoldDB" id="A0A4S2DIQ5"/>
<dbReference type="PANTHER" id="PTHR37804">
    <property type="entry name" value="CDAA REGULATORY PROTEIN CDAR"/>
    <property type="match status" value="1"/>
</dbReference>
<dbReference type="InterPro" id="IPR012505">
    <property type="entry name" value="YbbR"/>
</dbReference>
<dbReference type="OrthoDB" id="2111604at2"/>
<protein>
    <recommendedName>
        <fullName evidence="4">YbbR-like domain-containing protein</fullName>
    </recommendedName>
</protein>
<dbReference type="EMBL" id="SRYR01000004">
    <property type="protein sequence ID" value="TGY42048.1"/>
    <property type="molecule type" value="Genomic_DNA"/>
</dbReference>
<comment type="caution">
    <text evidence="2">The sequence shown here is derived from an EMBL/GenBank/DDBJ whole genome shotgun (WGS) entry which is preliminary data.</text>
</comment>
<accession>A0A4S2DIQ5</accession>